<protein>
    <submittedName>
        <fullName evidence="2">ABC-2 type transport system permease protein</fullName>
    </submittedName>
</protein>
<comment type="caution">
    <text evidence="2">The sequence shown here is derived from an EMBL/GenBank/DDBJ whole genome shotgun (WGS) entry which is preliminary data.</text>
</comment>
<dbReference type="Proteomes" id="UP001519271">
    <property type="component" value="Unassembled WGS sequence"/>
</dbReference>
<keyword evidence="1" id="KW-1133">Transmembrane helix</keyword>
<keyword evidence="3" id="KW-1185">Reference proteome</keyword>
<dbReference type="EMBL" id="JAGGKC010000031">
    <property type="protein sequence ID" value="MBP1920479.1"/>
    <property type="molecule type" value="Genomic_DNA"/>
</dbReference>
<sequence length="265" mass="29948">MNIYLHEIKQYRKSAMIWTVSMVAVQLMFLSLFSQFTADSEAFMKIFEGLPKEVISGFALDLKNLLSFNGYYGYIMTFILLFMSIMGMNLGLALFSRENTDKTADFLMTKPVKRETVVAAKLLAGITLIVIANAVLITEVFFIAGVLLNVEFDKGVCLLLGLSVLITELLFFAMGALWAVFAKRIRSVITISVSIVMTFFIASTISRIIEEDKVKILLPFRYFESIYILREKSYEMVFFLTSIAAAAVFIGLSFLVFKRKDIHAV</sequence>
<proteinExistence type="predicted"/>
<feature type="transmembrane region" description="Helical" evidence="1">
    <location>
        <begin position="71"/>
        <end position="95"/>
    </location>
</feature>
<reference evidence="2 3" key="1">
    <citation type="submission" date="2021-03" db="EMBL/GenBank/DDBJ databases">
        <title>Genomic Encyclopedia of Type Strains, Phase IV (KMG-IV): sequencing the most valuable type-strain genomes for metagenomic binning, comparative biology and taxonomic classification.</title>
        <authorList>
            <person name="Goeker M."/>
        </authorList>
    </citation>
    <scope>NUCLEOTIDE SEQUENCE [LARGE SCALE GENOMIC DNA]</scope>
    <source>
        <strain evidence="2 3">DSM 6139</strain>
    </source>
</reference>
<dbReference type="Pfam" id="PF12679">
    <property type="entry name" value="ABC2_membrane_2"/>
    <property type="match status" value="1"/>
</dbReference>
<name>A0ABS4G7E7_9CLOT</name>
<keyword evidence="1" id="KW-0472">Membrane</keyword>
<accession>A0ABS4G7E7</accession>
<evidence type="ECO:0000313" key="2">
    <source>
        <dbReference type="EMBL" id="MBP1920479.1"/>
    </source>
</evidence>
<dbReference type="RefSeq" id="WP_209460652.1">
    <property type="nucleotide sequence ID" value="NZ_JAGGKC010000031.1"/>
</dbReference>
<feature type="transmembrane region" description="Helical" evidence="1">
    <location>
        <begin position="236"/>
        <end position="257"/>
    </location>
</feature>
<evidence type="ECO:0000313" key="3">
    <source>
        <dbReference type="Proteomes" id="UP001519271"/>
    </source>
</evidence>
<feature type="transmembrane region" description="Helical" evidence="1">
    <location>
        <begin position="15"/>
        <end position="36"/>
    </location>
</feature>
<feature type="transmembrane region" description="Helical" evidence="1">
    <location>
        <begin position="158"/>
        <end position="181"/>
    </location>
</feature>
<gene>
    <name evidence="2" type="ORF">J2Z34_002991</name>
</gene>
<organism evidence="2 3">
    <name type="scientific">Youngiibacter multivorans</name>
    <dbReference type="NCBI Taxonomy" id="937251"/>
    <lineage>
        <taxon>Bacteria</taxon>
        <taxon>Bacillati</taxon>
        <taxon>Bacillota</taxon>
        <taxon>Clostridia</taxon>
        <taxon>Eubacteriales</taxon>
        <taxon>Clostridiaceae</taxon>
        <taxon>Youngiibacter</taxon>
    </lineage>
</organism>
<evidence type="ECO:0000256" key="1">
    <source>
        <dbReference type="SAM" id="Phobius"/>
    </source>
</evidence>
<feature type="transmembrane region" description="Helical" evidence="1">
    <location>
        <begin position="188"/>
        <end position="209"/>
    </location>
</feature>
<keyword evidence="1" id="KW-0812">Transmembrane</keyword>
<feature type="transmembrane region" description="Helical" evidence="1">
    <location>
        <begin position="116"/>
        <end position="146"/>
    </location>
</feature>